<reference evidence="1" key="1">
    <citation type="submission" date="2021-09" db="EMBL/GenBank/DDBJ databases">
        <authorList>
            <consortium name="AG Swart"/>
            <person name="Singh M."/>
            <person name="Singh A."/>
            <person name="Seah K."/>
            <person name="Emmerich C."/>
        </authorList>
    </citation>
    <scope>NUCLEOTIDE SEQUENCE</scope>
    <source>
        <strain evidence="1">ATCC30299</strain>
    </source>
</reference>
<accession>A0AAU9IWH3</accession>
<evidence type="ECO:0000313" key="2">
    <source>
        <dbReference type="Proteomes" id="UP001162131"/>
    </source>
</evidence>
<evidence type="ECO:0008006" key="3">
    <source>
        <dbReference type="Google" id="ProtNLM"/>
    </source>
</evidence>
<evidence type="ECO:0000313" key="1">
    <source>
        <dbReference type="EMBL" id="CAG9313871.1"/>
    </source>
</evidence>
<proteinExistence type="predicted"/>
<dbReference type="Proteomes" id="UP001162131">
    <property type="component" value="Unassembled WGS sequence"/>
</dbReference>
<dbReference type="EMBL" id="CAJZBQ010000011">
    <property type="protein sequence ID" value="CAG9313871.1"/>
    <property type="molecule type" value="Genomic_DNA"/>
</dbReference>
<keyword evidence="2" id="KW-1185">Reference proteome</keyword>
<sequence>MMILKRANRAAFCLSSSFKWFSIYNPSTSNIIETFENMIKQQRFQDVADRFKELSRHEKVLIQSLFQLICKDVFKNKEKWDINAIADIANTISLTEHLNSAEKFYPVLHERFEELNDDSLVKLIHLLTKIPENGKKFHRLYYQKIVPLLTNQKNNPKSFSVALIAFLHLYDTYTQAQIDCICRMVSHYRWSLVPKHCVNILTYSKPPLQSRLMEVLMENISFYAKYDLLITN</sequence>
<dbReference type="AlphaFoldDB" id="A0AAU9IWH3"/>
<name>A0AAU9IWH3_9CILI</name>
<organism evidence="1 2">
    <name type="scientific">Blepharisma stoltei</name>
    <dbReference type="NCBI Taxonomy" id="1481888"/>
    <lineage>
        <taxon>Eukaryota</taxon>
        <taxon>Sar</taxon>
        <taxon>Alveolata</taxon>
        <taxon>Ciliophora</taxon>
        <taxon>Postciliodesmatophora</taxon>
        <taxon>Heterotrichea</taxon>
        <taxon>Heterotrichida</taxon>
        <taxon>Blepharismidae</taxon>
        <taxon>Blepharisma</taxon>
    </lineage>
</organism>
<protein>
    <recommendedName>
        <fullName evidence="3">FAST kinase leucine-rich domain-containing protein</fullName>
    </recommendedName>
</protein>
<gene>
    <name evidence="1" type="ORF">BSTOLATCC_MIC9673</name>
</gene>
<comment type="caution">
    <text evidence="1">The sequence shown here is derived from an EMBL/GenBank/DDBJ whole genome shotgun (WGS) entry which is preliminary data.</text>
</comment>